<evidence type="ECO:0000313" key="2">
    <source>
        <dbReference type="EMBL" id="UVK59052.1"/>
    </source>
</evidence>
<proteinExistence type="predicted"/>
<sequence>MALKVFGTDPETQPKPRNSFADDIVGRFHAGYMLNNRPATVDEWRVTTGDPDVAERIHELLGGDAPQKWETKGENDIEIFSASAEVDIIIEKASALRQRMVFRNREGKIIYATDGEYKLDASGRPTDEPDPDASLSFQERKQRGRDGLGPVPDIELYFRLASDPDLGIFRFQTGSWSLVSDIAYNGIEQQLAEATEDGPATATLKLEPVSFVAKNGPRAGQTVSFTKSSIANIKAQAA</sequence>
<dbReference type="Proteomes" id="UP001058660">
    <property type="component" value="Segment"/>
</dbReference>
<keyword evidence="3" id="KW-1185">Reference proteome</keyword>
<evidence type="ECO:0000256" key="1">
    <source>
        <dbReference type="SAM" id="MobiDB-lite"/>
    </source>
</evidence>
<protein>
    <submittedName>
        <fullName evidence="2">Recombination directionality factor</fullName>
    </submittedName>
</protein>
<name>A0A9E7QAC1_9CAUD</name>
<gene>
    <name evidence="2" type="primary">36</name>
    <name evidence="2" type="ORF">SEA_CEN1621_36</name>
</gene>
<dbReference type="Pfam" id="PF18897">
    <property type="entry name" value="Gp3-like"/>
    <property type="match status" value="1"/>
</dbReference>
<dbReference type="EMBL" id="ON970568">
    <property type="protein sequence ID" value="UVK59052.1"/>
    <property type="molecule type" value="Genomic_DNA"/>
</dbReference>
<dbReference type="InterPro" id="IPR043991">
    <property type="entry name" value="Gp3-like"/>
</dbReference>
<feature type="region of interest" description="Disordered" evidence="1">
    <location>
        <begin position="119"/>
        <end position="148"/>
    </location>
</feature>
<accession>A0A9E7QAC1</accession>
<reference evidence="2" key="1">
    <citation type="submission" date="2022-07" db="EMBL/GenBank/DDBJ databases">
        <authorList>
            <person name="Torres-Arroyo K.M."/>
            <person name="Cardona-Perez A.V."/>
            <person name="Cruz-Vazquez C.O."/>
            <person name="Davila-Rivera B.E."/>
            <person name="Flores-Rivera E.M."/>
            <person name="Morales-Rodriguez J."/>
            <person name="Ramirez-Renta G.M."/>
            <person name="Ramos-Rodriguez C.M."/>
            <person name="Rodriguez-Rivera J.M."/>
            <person name="Toledo-Marrero N."/>
            <person name="Velazquez-Nunez L.D."/>
            <person name="Velez-Alicea A.S."/>
            <person name="Vazquez E."/>
            <person name="Balish M.F."/>
            <person name="Garlena R.A."/>
            <person name="Russell D.A."/>
            <person name="Jacobs-Sera D."/>
            <person name="Hatfull G.F."/>
        </authorList>
    </citation>
    <scope>NUCLEOTIDE SEQUENCE</scope>
</reference>
<organism evidence="2 3">
    <name type="scientific">Microbacterium phage Cen1621</name>
    <dbReference type="NCBI Taxonomy" id="2965191"/>
    <lineage>
        <taxon>Viruses</taxon>
        <taxon>Duplodnaviria</taxon>
        <taxon>Heunggongvirae</taxon>
        <taxon>Uroviricota</taxon>
        <taxon>Caudoviricetes</taxon>
        <taxon>Casidaviridae</taxon>
        <taxon>Cenunavirus</taxon>
        <taxon>Cenunavirus Cen1621</taxon>
    </lineage>
</organism>
<evidence type="ECO:0000313" key="3">
    <source>
        <dbReference type="Proteomes" id="UP001058660"/>
    </source>
</evidence>